<evidence type="ECO:0000313" key="13">
    <source>
        <dbReference type="Proteomes" id="UP001412239"/>
    </source>
</evidence>
<dbReference type="EMBL" id="LN891006">
    <property type="protein sequence ID" value="CUS12091.1"/>
    <property type="molecule type" value="Genomic_DNA"/>
</dbReference>
<dbReference type="FunFam" id="3.30.110.30:FF:000001">
    <property type="entry name" value="Bifunctional glutamate/proline--tRNA ligase"/>
    <property type="match status" value="1"/>
</dbReference>
<accession>A0A292PZ66</accession>
<dbReference type="PANTHER" id="PTHR43382:SF2">
    <property type="entry name" value="BIFUNCTIONAL GLUTAMATE_PROLINE--TRNA LIGASE"/>
    <property type="match status" value="1"/>
</dbReference>
<dbReference type="SUPFAM" id="SSF64586">
    <property type="entry name" value="C-terminal domain of ProRS"/>
    <property type="match status" value="1"/>
</dbReference>
<dbReference type="Pfam" id="PF00587">
    <property type="entry name" value="tRNA-synt_2b"/>
    <property type="match status" value="1"/>
</dbReference>
<dbReference type="SMART" id="SM00946">
    <property type="entry name" value="ProRS-C_1"/>
    <property type="match status" value="1"/>
</dbReference>
<keyword evidence="6" id="KW-0648">Protein biosynthesis</keyword>
<dbReference type="GO" id="GO:0017101">
    <property type="term" value="C:aminoacyl-tRNA synthetase multienzyme complex"/>
    <property type="evidence" value="ECO:0007669"/>
    <property type="project" value="TreeGrafter"/>
</dbReference>
<comment type="catalytic activity">
    <reaction evidence="9">
        <text>tRNA(Pro) + L-proline + ATP = L-prolyl-tRNA(Pro) + AMP + diphosphate</text>
        <dbReference type="Rhea" id="RHEA:14305"/>
        <dbReference type="Rhea" id="RHEA-COMP:9700"/>
        <dbReference type="Rhea" id="RHEA-COMP:9702"/>
        <dbReference type="ChEBI" id="CHEBI:30616"/>
        <dbReference type="ChEBI" id="CHEBI:33019"/>
        <dbReference type="ChEBI" id="CHEBI:60039"/>
        <dbReference type="ChEBI" id="CHEBI:78442"/>
        <dbReference type="ChEBI" id="CHEBI:78532"/>
        <dbReference type="ChEBI" id="CHEBI:456215"/>
        <dbReference type="EC" id="6.1.1.15"/>
    </reaction>
</comment>
<evidence type="ECO:0000313" key="12">
    <source>
        <dbReference type="EMBL" id="CUS12091.1"/>
    </source>
</evidence>
<dbReference type="FunFam" id="3.40.50.800:FF:000005">
    <property type="entry name" value="bifunctional glutamate/proline--tRNA ligase"/>
    <property type="match status" value="1"/>
</dbReference>
<sequence>MSAQDAPVFEHGPCANSKEWASQLETLKDLPKSYSLSKTLVFKPKTPKTQTANLVVVVALEDTTTPSSEVQKTLDTKDTRLANEDALNAALGVKPADVSPLTITKDNSSAVQVLLDQRLVDAPKVAIHPSGSNTTSFVSGAGLKLYLEETGVKVTLHTFNAATAERDLATWTPTNLWDRRRNEEKPKVDLQRAPTKPTKTVDARIPDAELIGITTQKEIDFSNWYQQVLTKGDMLEYYDISGCYILKPWSFGIWEKVQDWFNINIKSIGVENCYFPMFVSSKVLEREKDHIEGFAPEVAWVTKAGQNELEEHIAIRPTSETVMYPYYAKWIRSHRDLPLKLNQWNSVVRWEFKHPQPFLRTREFLWQEGHTAHISQKNAEEEVLQILDWYAGVYSELLAVPTIKGRKTEKEKFAGGLFTTTCEGYIPTTGRGIQGATSHCLGQNFSKMFNIIVEDPSWKEGDPEEAKKLFVWQNSWGLSTRVIGVMTMIHGDNKGLVIPPRVAQYQVVIVPCGLTARTTEEERKRLLESVEDIALTLSRAGIRVKADTRDTYSPGYKFNDWELKGVPVRLEFGPKDMEKKQVLSARRDTGVKAGIPLSSLAEQVQTLLDTIQKDLYDKAKRSYDEHTVIVKKWEDFTPALNAKNVVLMPHCDKEECEEEVKERSKGRKDDDHAPEDAKAPSMGAKSLCIPFDQPKGDDAIIPGATKCAQCGENAKHYTLFGRSY</sequence>
<dbReference type="GO" id="GO:0005524">
    <property type="term" value="F:ATP binding"/>
    <property type="evidence" value="ECO:0007669"/>
    <property type="project" value="UniProtKB-KW"/>
</dbReference>
<evidence type="ECO:0000256" key="1">
    <source>
        <dbReference type="ARBA" id="ARBA00008226"/>
    </source>
</evidence>
<evidence type="ECO:0000256" key="8">
    <source>
        <dbReference type="ARBA" id="ARBA00029731"/>
    </source>
</evidence>
<keyword evidence="5" id="KW-0067">ATP-binding</keyword>
<dbReference type="Pfam" id="PF04073">
    <property type="entry name" value="tRNA_edit"/>
    <property type="match status" value="1"/>
</dbReference>
<dbReference type="InterPro" id="IPR006195">
    <property type="entry name" value="aa-tRNA-synth_II"/>
</dbReference>
<dbReference type="NCBIfam" id="TIGR00408">
    <property type="entry name" value="proS_fam_I"/>
    <property type="match status" value="1"/>
</dbReference>
<dbReference type="HAMAP" id="MF_01571">
    <property type="entry name" value="Pro_tRNA_synth_type3"/>
    <property type="match status" value="1"/>
</dbReference>
<proteinExistence type="inferred from homology"/>
<keyword evidence="4" id="KW-0547">Nucleotide-binding</keyword>
<keyword evidence="7" id="KW-0030">Aminoacyl-tRNA synthetase</keyword>
<dbReference type="SUPFAM" id="SSF55681">
    <property type="entry name" value="Class II aaRS and biotin synthetases"/>
    <property type="match status" value="1"/>
</dbReference>
<feature type="compositionally biased region" description="Basic and acidic residues" evidence="10">
    <location>
        <begin position="660"/>
        <end position="678"/>
    </location>
</feature>
<dbReference type="InterPro" id="IPR004154">
    <property type="entry name" value="Anticodon-bd"/>
</dbReference>
<organism evidence="12 13">
    <name type="scientific">Tuber aestivum</name>
    <name type="common">summer truffle</name>
    <dbReference type="NCBI Taxonomy" id="59557"/>
    <lineage>
        <taxon>Eukaryota</taxon>
        <taxon>Fungi</taxon>
        <taxon>Dikarya</taxon>
        <taxon>Ascomycota</taxon>
        <taxon>Pezizomycotina</taxon>
        <taxon>Pezizomycetes</taxon>
        <taxon>Pezizales</taxon>
        <taxon>Tuberaceae</taxon>
        <taxon>Tuber</taxon>
    </lineage>
</organism>
<evidence type="ECO:0000256" key="7">
    <source>
        <dbReference type="ARBA" id="ARBA00023146"/>
    </source>
</evidence>
<dbReference type="AlphaFoldDB" id="A0A292PZ66"/>
<dbReference type="GO" id="GO:0006433">
    <property type="term" value="P:prolyl-tRNA aminoacylation"/>
    <property type="evidence" value="ECO:0007669"/>
    <property type="project" value="InterPro"/>
</dbReference>
<dbReference type="FunFam" id="3.30.930.10:FF:000007">
    <property type="entry name" value="Bifunctional glutamate/proline--tRNA ligase"/>
    <property type="match status" value="1"/>
</dbReference>
<dbReference type="SUPFAM" id="SSF55826">
    <property type="entry name" value="YbaK/ProRS associated domain"/>
    <property type="match status" value="1"/>
</dbReference>
<evidence type="ECO:0000256" key="3">
    <source>
        <dbReference type="ARBA" id="ARBA00022598"/>
    </source>
</evidence>
<evidence type="ECO:0000259" key="11">
    <source>
        <dbReference type="PROSITE" id="PS50862"/>
    </source>
</evidence>
<name>A0A292PZ66_9PEZI</name>
<reference evidence="12" key="1">
    <citation type="submission" date="2015-10" db="EMBL/GenBank/DDBJ databases">
        <authorList>
            <person name="Regsiter A."/>
            <person name="william w."/>
        </authorList>
    </citation>
    <scope>NUCLEOTIDE SEQUENCE</scope>
    <source>
        <strain evidence="12">Montdore</strain>
    </source>
</reference>
<gene>
    <name evidence="12" type="ORF">GSTUAT00003869001</name>
</gene>
<dbReference type="PRINTS" id="PR01046">
    <property type="entry name" value="TRNASYNTHPRO"/>
</dbReference>
<dbReference type="InterPro" id="IPR017449">
    <property type="entry name" value="Pro-tRNA_synth_II"/>
</dbReference>
<dbReference type="Gene3D" id="3.30.930.10">
    <property type="entry name" value="Bira Bifunctional Protein, Domain 2"/>
    <property type="match status" value="1"/>
</dbReference>
<dbReference type="PANTHER" id="PTHR43382">
    <property type="entry name" value="PROLYL-TRNA SYNTHETASE"/>
    <property type="match status" value="1"/>
</dbReference>
<keyword evidence="3" id="KW-0436">Ligase</keyword>
<dbReference type="GO" id="GO:0005737">
    <property type="term" value="C:cytoplasm"/>
    <property type="evidence" value="ECO:0007669"/>
    <property type="project" value="InterPro"/>
</dbReference>
<dbReference type="InterPro" id="IPR002316">
    <property type="entry name" value="Pro-tRNA-ligase_IIa"/>
</dbReference>
<dbReference type="Gene3D" id="3.30.110.30">
    <property type="entry name" value="C-terminal domain of ProRS"/>
    <property type="match status" value="1"/>
</dbReference>
<comment type="similarity">
    <text evidence="1">Belongs to the class-II aminoacyl-tRNA synthetase family.</text>
</comment>
<dbReference type="EC" id="6.1.1.15" evidence="2"/>
<protein>
    <recommendedName>
        <fullName evidence="2">proline--tRNA ligase</fullName>
        <ecNumber evidence="2">6.1.1.15</ecNumber>
    </recommendedName>
    <alternativeName>
        <fullName evidence="8">Prolyl-tRNA synthetase</fullName>
    </alternativeName>
</protein>
<keyword evidence="13" id="KW-1185">Reference proteome</keyword>
<dbReference type="InterPro" id="IPR016061">
    <property type="entry name" value="Pro-tRNA_ligase_II_C"/>
</dbReference>
<dbReference type="InterPro" id="IPR045864">
    <property type="entry name" value="aa-tRNA-synth_II/BPL/LPL"/>
</dbReference>
<evidence type="ECO:0000256" key="6">
    <source>
        <dbReference type="ARBA" id="ARBA00022917"/>
    </source>
</evidence>
<dbReference type="Pfam" id="PF03129">
    <property type="entry name" value="HGTP_anticodon"/>
    <property type="match status" value="1"/>
</dbReference>
<dbReference type="InterPro" id="IPR036621">
    <property type="entry name" value="Anticodon-bd_dom_sf"/>
</dbReference>
<dbReference type="InterPro" id="IPR007214">
    <property type="entry name" value="YbaK/aa-tRNA-synth-assoc-dom"/>
</dbReference>
<dbReference type="CDD" id="cd00778">
    <property type="entry name" value="ProRS_core_arch_euk"/>
    <property type="match status" value="1"/>
</dbReference>
<dbReference type="GO" id="GO:0004827">
    <property type="term" value="F:proline-tRNA ligase activity"/>
    <property type="evidence" value="ECO:0007669"/>
    <property type="project" value="UniProtKB-EC"/>
</dbReference>
<dbReference type="InterPro" id="IPR036754">
    <property type="entry name" value="YbaK/aa-tRNA-synt-asso_dom_sf"/>
</dbReference>
<dbReference type="InterPro" id="IPR033721">
    <property type="entry name" value="ProRS_core_arch_euk"/>
</dbReference>
<feature type="region of interest" description="Disordered" evidence="10">
    <location>
        <begin position="659"/>
        <end position="686"/>
    </location>
</feature>
<dbReference type="SUPFAM" id="SSF52954">
    <property type="entry name" value="Class II aaRS ABD-related"/>
    <property type="match status" value="1"/>
</dbReference>
<dbReference type="InterPro" id="IPR002314">
    <property type="entry name" value="aa-tRNA-synt_IIb"/>
</dbReference>
<evidence type="ECO:0000256" key="9">
    <source>
        <dbReference type="ARBA" id="ARBA00047671"/>
    </source>
</evidence>
<dbReference type="InterPro" id="IPR004499">
    <property type="entry name" value="Pro-tRNA-ligase_IIa_arc-type"/>
</dbReference>
<dbReference type="PROSITE" id="PS50862">
    <property type="entry name" value="AA_TRNA_LIGASE_II"/>
    <property type="match status" value="1"/>
</dbReference>
<evidence type="ECO:0000256" key="5">
    <source>
        <dbReference type="ARBA" id="ARBA00022840"/>
    </source>
</evidence>
<dbReference type="CDD" id="cd00862">
    <property type="entry name" value="ProRS_anticodon_zinc"/>
    <property type="match status" value="1"/>
</dbReference>
<evidence type="ECO:0000256" key="10">
    <source>
        <dbReference type="SAM" id="MobiDB-lite"/>
    </source>
</evidence>
<dbReference type="Gene3D" id="3.40.50.800">
    <property type="entry name" value="Anticodon-binding domain"/>
    <property type="match status" value="1"/>
</dbReference>
<dbReference type="Pfam" id="PF09180">
    <property type="entry name" value="ProRS-C_1"/>
    <property type="match status" value="1"/>
</dbReference>
<dbReference type="Proteomes" id="UP001412239">
    <property type="component" value="Unassembled WGS sequence"/>
</dbReference>
<evidence type="ECO:0000256" key="4">
    <source>
        <dbReference type="ARBA" id="ARBA00022741"/>
    </source>
</evidence>
<dbReference type="Gene3D" id="3.90.960.10">
    <property type="entry name" value="YbaK/aminoacyl-tRNA synthetase-associated domain"/>
    <property type="match status" value="1"/>
</dbReference>
<feature type="domain" description="Aminoacyl-transfer RNA synthetases class-II family profile" evidence="11">
    <location>
        <begin position="265"/>
        <end position="499"/>
    </location>
</feature>
<dbReference type="GO" id="GO:0002161">
    <property type="term" value="F:aminoacyl-tRNA deacylase activity"/>
    <property type="evidence" value="ECO:0007669"/>
    <property type="project" value="InterPro"/>
</dbReference>
<evidence type="ECO:0000256" key="2">
    <source>
        <dbReference type="ARBA" id="ARBA00012831"/>
    </source>
</evidence>